<comment type="caution">
    <text evidence="5">The sequence shown here is derived from an EMBL/GenBank/DDBJ whole genome shotgun (WGS) entry which is preliminary data.</text>
</comment>
<sequence>YKDSIFEPGFTSKYDDLGNPSTGIGLSYVKEMVEQLEGDVTLEDRTEGKGSIFIIRLGIDHIISKG</sequence>
<protein>
    <recommendedName>
        <fullName evidence="2">histidine kinase</fullName>
        <ecNumber evidence="2">2.7.13.3</ecNumber>
    </recommendedName>
</protein>
<dbReference type="SUPFAM" id="SSF55874">
    <property type="entry name" value="ATPase domain of HSP90 chaperone/DNA topoisomerase II/histidine kinase"/>
    <property type="match status" value="1"/>
</dbReference>
<gene>
    <name evidence="5" type="ORF">FC695_35095</name>
</gene>
<keyword evidence="5" id="KW-0547">Nucleotide-binding</keyword>
<evidence type="ECO:0000256" key="1">
    <source>
        <dbReference type="ARBA" id="ARBA00000085"/>
    </source>
</evidence>
<dbReference type="GO" id="GO:0004673">
    <property type="term" value="F:protein histidine kinase activity"/>
    <property type="evidence" value="ECO:0007669"/>
    <property type="project" value="UniProtKB-EC"/>
</dbReference>
<name>A0A9X9A2K6_BACCE</name>
<feature type="domain" description="Histidine kinase/HSP90-like ATPase" evidence="4">
    <location>
        <begin position="4"/>
        <end position="57"/>
    </location>
</feature>
<evidence type="ECO:0000313" key="6">
    <source>
        <dbReference type="Proteomes" id="UP000308444"/>
    </source>
</evidence>
<comment type="catalytic activity">
    <reaction evidence="1">
        <text>ATP + protein L-histidine = ADP + protein N-phospho-L-histidine.</text>
        <dbReference type="EC" id="2.7.13.3"/>
    </reaction>
</comment>
<dbReference type="Proteomes" id="UP000308444">
    <property type="component" value="Unassembled WGS sequence"/>
</dbReference>
<reference evidence="5 6" key="1">
    <citation type="journal article" date="2019" name="Environ. Microbiol.">
        <title>An active ?-lactamase is a part of an orchestrated cell wall stress resistance network of Bacillus subtilis and related rhizosphere species.</title>
        <authorList>
            <person name="Bucher T."/>
            <person name="Keren-Paz A."/>
            <person name="Hausser J."/>
            <person name="Olender T."/>
            <person name="Cytryn E."/>
            <person name="Kolodkin-Gal I."/>
        </authorList>
    </citation>
    <scope>NUCLEOTIDE SEQUENCE [LARGE SCALE GENOMIC DNA]</scope>
    <source>
        <strain evidence="5 6">I32</strain>
    </source>
</reference>
<accession>A0A9X9A2K6</accession>
<evidence type="ECO:0000259" key="4">
    <source>
        <dbReference type="Pfam" id="PF02518"/>
    </source>
</evidence>
<dbReference type="EMBL" id="SZOH01003562">
    <property type="protein sequence ID" value="TKI89980.1"/>
    <property type="molecule type" value="Genomic_DNA"/>
</dbReference>
<evidence type="ECO:0000313" key="5">
    <source>
        <dbReference type="EMBL" id="TKI89980.1"/>
    </source>
</evidence>
<dbReference type="GO" id="GO:0005524">
    <property type="term" value="F:ATP binding"/>
    <property type="evidence" value="ECO:0007669"/>
    <property type="project" value="UniProtKB-KW"/>
</dbReference>
<dbReference type="AlphaFoldDB" id="A0A9X9A2K6"/>
<keyword evidence="5" id="KW-0067">ATP-binding</keyword>
<dbReference type="EC" id="2.7.13.3" evidence="2"/>
<dbReference type="PRINTS" id="PR00344">
    <property type="entry name" value="BCTRLSENSOR"/>
</dbReference>
<organism evidence="5 6">
    <name type="scientific">Bacillus cereus</name>
    <dbReference type="NCBI Taxonomy" id="1396"/>
    <lineage>
        <taxon>Bacteria</taxon>
        <taxon>Bacillati</taxon>
        <taxon>Bacillota</taxon>
        <taxon>Bacilli</taxon>
        <taxon>Bacillales</taxon>
        <taxon>Bacillaceae</taxon>
        <taxon>Bacillus</taxon>
        <taxon>Bacillus cereus group</taxon>
    </lineage>
</organism>
<dbReference type="Gene3D" id="3.30.565.10">
    <property type="entry name" value="Histidine kinase-like ATPase, C-terminal domain"/>
    <property type="match status" value="1"/>
</dbReference>
<dbReference type="Pfam" id="PF02518">
    <property type="entry name" value="HATPase_c"/>
    <property type="match status" value="1"/>
</dbReference>
<keyword evidence="3" id="KW-0902">Two-component regulatory system</keyword>
<dbReference type="InterPro" id="IPR003594">
    <property type="entry name" value="HATPase_dom"/>
</dbReference>
<evidence type="ECO:0000256" key="2">
    <source>
        <dbReference type="ARBA" id="ARBA00012438"/>
    </source>
</evidence>
<evidence type="ECO:0000256" key="3">
    <source>
        <dbReference type="ARBA" id="ARBA00023012"/>
    </source>
</evidence>
<proteinExistence type="predicted"/>
<dbReference type="GO" id="GO:0000160">
    <property type="term" value="P:phosphorelay signal transduction system"/>
    <property type="evidence" value="ECO:0007669"/>
    <property type="project" value="UniProtKB-KW"/>
</dbReference>
<feature type="non-terminal residue" evidence="5">
    <location>
        <position position="1"/>
    </location>
</feature>
<dbReference type="InterPro" id="IPR004358">
    <property type="entry name" value="Sig_transdc_His_kin-like_C"/>
</dbReference>
<dbReference type="InterPro" id="IPR036890">
    <property type="entry name" value="HATPase_C_sf"/>
</dbReference>